<dbReference type="Proteomes" id="UP000053144">
    <property type="component" value="Chromosome 2"/>
</dbReference>
<dbReference type="AlphaFoldDB" id="A0A0L9TY70"/>
<accession>A0A0L9TY70</accession>
<sequence>MEKSFEEFQHLAAWKKPTHGLLEARRKRSNFHGCEERPRVPKAASWERCASKARPRSSRDEAFIWCVQQNWGCVQQHLGFMRRMGSSKGAHPAFNWRSTHTLRCMQQLGEILVQQQGRSEAAGPAACGGNRREVQQRPTRIQGETRLGERGQQHTAHTWCIQ</sequence>
<name>A0A0L9TY70_PHAAN</name>
<protein>
    <submittedName>
        <fullName evidence="1">Uncharacterized protein</fullName>
    </submittedName>
</protein>
<dbReference type="EMBL" id="CM003372">
    <property type="protein sequence ID" value="KOM35528.1"/>
    <property type="molecule type" value="Genomic_DNA"/>
</dbReference>
<organism evidence="1 2">
    <name type="scientific">Phaseolus angularis</name>
    <name type="common">Azuki bean</name>
    <name type="synonym">Vigna angularis</name>
    <dbReference type="NCBI Taxonomy" id="3914"/>
    <lineage>
        <taxon>Eukaryota</taxon>
        <taxon>Viridiplantae</taxon>
        <taxon>Streptophyta</taxon>
        <taxon>Embryophyta</taxon>
        <taxon>Tracheophyta</taxon>
        <taxon>Spermatophyta</taxon>
        <taxon>Magnoliopsida</taxon>
        <taxon>eudicotyledons</taxon>
        <taxon>Gunneridae</taxon>
        <taxon>Pentapetalae</taxon>
        <taxon>rosids</taxon>
        <taxon>fabids</taxon>
        <taxon>Fabales</taxon>
        <taxon>Fabaceae</taxon>
        <taxon>Papilionoideae</taxon>
        <taxon>50 kb inversion clade</taxon>
        <taxon>NPAAA clade</taxon>
        <taxon>indigoferoid/millettioid clade</taxon>
        <taxon>Phaseoleae</taxon>
        <taxon>Vigna</taxon>
    </lineage>
</organism>
<gene>
    <name evidence="1" type="ORF">LR48_Vigan02g167800</name>
</gene>
<proteinExistence type="predicted"/>
<dbReference type="Gramene" id="KOM35528">
    <property type="protein sequence ID" value="KOM35528"/>
    <property type="gene ID" value="LR48_Vigan02g167800"/>
</dbReference>
<evidence type="ECO:0000313" key="2">
    <source>
        <dbReference type="Proteomes" id="UP000053144"/>
    </source>
</evidence>
<reference evidence="2" key="1">
    <citation type="journal article" date="2015" name="Proc. Natl. Acad. Sci. U.S.A.">
        <title>Genome sequencing of adzuki bean (Vigna angularis) provides insight into high starch and low fat accumulation and domestication.</title>
        <authorList>
            <person name="Yang K."/>
            <person name="Tian Z."/>
            <person name="Chen C."/>
            <person name="Luo L."/>
            <person name="Zhao B."/>
            <person name="Wang Z."/>
            <person name="Yu L."/>
            <person name="Li Y."/>
            <person name="Sun Y."/>
            <person name="Li W."/>
            <person name="Chen Y."/>
            <person name="Li Y."/>
            <person name="Zhang Y."/>
            <person name="Ai D."/>
            <person name="Zhao J."/>
            <person name="Shang C."/>
            <person name="Ma Y."/>
            <person name="Wu B."/>
            <person name="Wang M."/>
            <person name="Gao L."/>
            <person name="Sun D."/>
            <person name="Zhang P."/>
            <person name="Guo F."/>
            <person name="Wang W."/>
            <person name="Li Y."/>
            <person name="Wang J."/>
            <person name="Varshney R.K."/>
            <person name="Wang J."/>
            <person name="Ling H.Q."/>
            <person name="Wan P."/>
        </authorList>
    </citation>
    <scope>NUCLEOTIDE SEQUENCE</scope>
    <source>
        <strain evidence="2">cv. Jingnong 6</strain>
    </source>
</reference>
<evidence type="ECO:0000313" key="1">
    <source>
        <dbReference type="EMBL" id="KOM35528.1"/>
    </source>
</evidence>